<gene>
    <name evidence="1" type="ORF">LDCGVIBL_CDS0172</name>
</gene>
<organism evidence="1">
    <name type="scientific">Rhizobium phage LG08</name>
    <dbReference type="NCBI Taxonomy" id="3129229"/>
    <lineage>
        <taxon>Viruses</taxon>
        <taxon>Duplodnaviria</taxon>
        <taxon>Heunggongvirae</taxon>
        <taxon>Uroviricota</taxon>
        <taxon>Caudoviricetes</taxon>
    </lineage>
</organism>
<name>A0AAU8HYL4_9CAUD</name>
<dbReference type="EMBL" id="PP429226">
    <property type="protein sequence ID" value="XCI77530.1"/>
    <property type="molecule type" value="Genomic_DNA"/>
</dbReference>
<reference evidence="1" key="1">
    <citation type="submission" date="2024-03" db="EMBL/GenBank/DDBJ databases">
        <authorList>
            <person name="Chantapakul B."/>
            <person name="Wang S."/>
        </authorList>
    </citation>
    <scope>NUCLEOTIDE SEQUENCE</scope>
</reference>
<evidence type="ECO:0000313" key="1">
    <source>
        <dbReference type="EMBL" id="XCI77530.1"/>
    </source>
</evidence>
<sequence>MIERINNLIDDIFDETAGVTDPEVLEDMRSEFKKRFALLTKVDDIHDLFLFLMKERKIEPGWKIELKKNGVDVYFKPTPSIGHIHFDAKYQGELFV</sequence>
<proteinExistence type="predicted"/>
<accession>A0AAU8HYL4</accession>
<protein>
    <submittedName>
        <fullName evidence="1">Uncharacterized protein</fullName>
    </submittedName>
</protein>